<sequence>MREALQWANTHSTVRGSCPPVIAYASKKLTPAESRYTASSVWFGPSNTSGLTSEVGSSGSKLIISPWSGLRGEGRPLRGPPLRRERLAPYPFRITHTKSRDNVVADCLSRMVNAIDSPSFTLDVHNKVTWDPENFDLSLLGSPEGESLEPPGLSLFRRRVEEGPDLPAIPEAAARMTPVSRPESERGSAECRELLWKKGSLNDKARQLSIEIVPGTDVRTSSHRYGQTRMESTVAAQFVLCVVCARAKYVRISEEPPQMVTPTPKKPLEVVEADVVFLDGTIRLTIVDRPTRFAASYPLARSIKQEDMRGGVKNKVALDNCLDVIRFTLPAMFLVVRNPIYSLARSCGVVRWLN</sequence>
<comment type="caution">
    <text evidence="1">The sequence shown here is derived from an EMBL/GenBank/DDBJ whole genome shotgun (WGS) entry which is preliminary data.</text>
</comment>
<keyword evidence="2" id="KW-1185">Reference proteome</keyword>
<evidence type="ECO:0000313" key="2">
    <source>
        <dbReference type="Proteomes" id="UP001558652"/>
    </source>
</evidence>
<organism evidence="1 2">
    <name type="scientific">Ranatra chinensis</name>
    <dbReference type="NCBI Taxonomy" id="642074"/>
    <lineage>
        <taxon>Eukaryota</taxon>
        <taxon>Metazoa</taxon>
        <taxon>Ecdysozoa</taxon>
        <taxon>Arthropoda</taxon>
        <taxon>Hexapoda</taxon>
        <taxon>Insecta</taxon>
        <taxon>Pterygota</taxon>
        <taxon>Neoptera</taxon>
        <taxon>Paraneoptera</taxon>
        <taxon>Hemiptera</taxon>
        <taxon>Heteroptera</taxon>
        <taxon>Panheteroptera</taxon>
        <taxon>Nepomorpha</taxon>
        <taxon>Nepidae</taxon>
        <taxon>Ranatrinae</taxon>
        <taxon>Ranatra</taxon>
    </lineage>
</organism>
<reference evidence="1 2" key="1">
    <citation type="submission" date="2024-07" db="EMBL/GenBank/DDBJ databases">
        <title>Chromosome-level genome assembly of the water stick insect Ranatra chinensis (Heteroptera: Nepidae).</title>
        <authorList>
            <person name="Liu X."/>
        </authorList>
    </citation>
    <scope>NUCLEOTIDE SEQUENCE [LARGE SCALE GENOMIC DNA]</scope>
    <source>
        <strain evidence="1">Cailab_2021Rc</strain>
        <tissue evidence="1">Muscle</tissue>
    </source>
</reference>
<name>A0ABD0XUQ0_9HEMI</name>
<protein>
    <submittedName>
        <fullName evidence="1">Uncharacterized protein</fullName>
    </submittedName>
</protein>
<accession>A0ABD0XUQ0</accession>
<dbReference type="EMBL" id="JBFDAA010000020">
    <property type="protein sequence ID" value="KAL1115022.1"/>
    <property type="molecule type" value="Genomic_DNA"/>
</dbReference>
<gene>
    <name evidence="1" type="ORF">AAG570_007053</name>
</gene>
<proteinExistence type="predicted"/>
<dbReference type="AlphaFoldDB" id="A0ABD0XUQ0"/>
<dbReference type="Proteomes" id="UP001558652">
    <property type="component" value="Unassembled WGS sequence"/>
</dbReference>
<evidence type="ECO:0000313" key="1">
    <source>
        <dbReference type="EMBL" id="KAL1115022.1"/>
    </source>
</evidence>